<organism evidence="2 3">
    <name type="scientific">Ochrobactrum soli</name>
    <dbReference type="NCBI Taxonomy" id="2448455"/>
    <lineage>
        <taxon>Bacteria</taxon>
        <taxon>Pseudomonadati</taxon>
        <taxon>Pseudomonadota</taxon>
        <taxon>Alphaproteobacteria</taxon>
        <taxon>Hyphomicrobiales</taxon>
        <taxon>Brucellaceae</taxon>
        <taxon>Brucella/Ochrobactrum group</taxon>
        <taxon>Ochrobactrum</taxon>
    </lineage>
</organism>
<evidence type="ECO:0000313" key="3">
    <source>
        <dbReference type="Proteomes" id="UP000246073"/>
    </source>
</evidence>
<dbReference type="AlphaFoldDB" id="A0A2P9HHL2"/>
<gene>
    <name evidence="2" type="ORF">OHAE_3536</name>
</gene>
<proteinExistence type="predicted"/>
<dbReference type="EMBL" id="OOFM01000004">
    <property type="protein sequence ID" value="SPL63604.1"/>
    <property type="molecule type" value="Genomic_DNA"/>
</dbReference>
<dbReference type="Proteomes" id="UP000246073">
    <property type="component" value="Unassembled WGS sequence"/>
</dbReference>
<name>A0A2P9HHL2_9HYPH</name>
<evidence type="ECO:0000256" key="1">
    <source>
        <dbReference type="SAM" id="MobiDB-lite"/>
    </source>
</evidence>
<feature type="region of interest" description="Disordered" evidence="1">
    <location>
        <begin position="1"/>
        <end position="41"/>
    </location>
</feature>
<feature type="compositionally biased region" description="Basic and acidic residues" evidence="1">
    <location>
        <begin position="1"/>
        <end position="27"/>
    </location>
</feature>
<evidence type="ECO:0000313" key="2">
    <source>
        <dbReference type="EMBL" id="SPL63604.1"/>
    </source>
</evidence>
<reference evidence="3" key="1">
    <citation type="submission" date="2017-12" db="EMBL/GenBank/DDBJ databases">
        <authorList>
            <person name="Diaz M."/>
        </authorList>
    </citation>
    <scope>NUCLEOTIDE SEQUENCE [LARGE SCALE GENOMIC DNA]</scope>
    <source>
        <strain evidence="3">FI11154</strain>
    </source>
</reference>
<protein>
    <submittedName>
        <fullName evidence="2">Uncharacterized protein</fullName>
    </submittedName>
</protein>
<sequence>MSPPRRKNDEKERCRREQHAGDGKNEIEISDLTAGSHRRAA</sequence>
<accession>A0A2P9HHL2</accession>